<reference evidence="1" key="1">
    <citation type="submission" date="2020-08" db="EMBL/GenBank/DDBJ databases">
        <authorList>
            <person name="Shi Q."/>
        </authorList>
    </citation>
    <scope>NUCLEOTIDE SEQUENCE</scope>
    <source>
        <strain evidence="1">HS2953</strain>
        <plasmid evidence="1">pHS2953-KPC</plasmid>
    </source>
</reference>
<name>A0A7T0MA38_KLEPN</name>
<dbReference type="AlphaFoldDB" id="A0A7T0MA38"/>
<geneLocation type="plasmid" evidence="1">
    <name>pHS2953-KPC</name>
</geneLocation>
<organism evidence="1">
    <name type="scientific">Klebsiella pneumoniae</name>
    <dbReference type="NCBI Taxonomy" id="573"/>
    <lineage>
        <taxon>Bacteria</taxon>
        <taxon>Pseudomonadati</taxon>
        <taxon>Pseudomonadota</taxon>
        <taxon>Gammaproteobacteria</taxon>
        <taxon>Enterobacterales</taxon>
        <taxon>Enterobacteriaceae</taxon>
        <taxon>Klebsiella/Raoultella group</taxon>
        <taxon>Klebsiella</taxon>
        <taxon>Klebsiella pneumoniae complex</taxon>
    </lineage>
</organism>
<protein>
    <submittedName>
        <fullName evidence="1">Uncharacterized protein</fullName>
    </submittedName>
</protein>
<evidence type="ECO:0000313" key="1">
    <source>
        <dbReference type="EMBL" id="QPL19148.1"/>
    </source>
</evidence>
<proteinExistence type="predicted"/>
<sequence>MHNVFSVFPDTPDIQRTTSHREKFSAGLPEQDFRMLHRDKQEYHEHLFSGVSGLFLSWSVVLSLNMLHRLHHSRNIPPDMF</sequence>
<keyword evidence="1" id="KW-0614">Plasmid</keyword>
<dbReference type="EMBL" id="MT875328">
    <property type="protein sequence ID" value="QPL19148.1"/>
    <property type="molecule type" value="Genomic_DNA"/>
</dbReference>
<accession>A0A7T0MA38</accession>